<accession>A0A210PFZ1</accession>
<dbReference type="InterPro" id="IPR027267">
    <property type="entry name" value="AH/BAR_dom_sf"/>
</dbReference>
<evidence type="ECO:0000313" key="3">
    <source>
        <dbReference type="Proteomes" id="UP000242188"/>
    </source>
</evidence>
<dbReference type="Gene3D" id="1.20.1270.60">
    <property type="entry name" value="Arfaptin homology (AH) domain/BAR domain"/>
    <property type="match status" value="1"/>
</dbReference>
<dbReference type="OrthoDB" id="10348149at2759"/>
<dbReference type="EMBL" id="NEDP02076728">
    <property type="protein sequence ID" value="OWF35409.1"/>
    <property type="molecule type" value="Genomic_DNA"/>
</dbReference>
<feature type="region of interest" description="Disordered" evidence="1">
    <location>
        <begin position="260"/>
        <end position="286"/>
    </location>
</feature>
<sequence>MRNIEQATYVSRPSHEHLPATVRQPGHRQIALRCEVDTHHNHAKMATSPVASESTSSPDTKELEVLLPAFLRQATAFQQMGKELDNYMRGSRSMKTVVDGINKTVTSLCDKSLPRFHEFEALLEDQAQLWIILETDIQKMGKGFKHFGEQFYMVLKAVDLRKKTRKEYAELRTNYKIKTEGFMVKKSEKEKAQKAMDSKLADCLDIDRCLVVRIKELQTGQRRFVADQYSQFMAAQAGFCKDTLQVLNMVPDILTGFLPKKPAQSKKPERKKLDLPLPKPPKKKGY</sequence>
<evidence type="ECO:0000256" key="1">
    <source>
        <dbReference type="SAM" id="MobiDB-lite"/>
    </source>
</evidence>
<gene>
    <name evidence="2" type="ORF">KP79_PYT24560</name>
</gene>
<name>A0A210PFZ1_MIZYE</name>
<organism evidence="2 3">
    <name type="scientific">Mizuhopecten yessoensis</name>
    <name type="common">Japanese scallop</name>
    <name type="synonym">Patinopecten yessoensis</name>
    <dbReference type="NCBI Taxonomy" id="6573"/>
    <lineage>
        <taxon>Eukaryota</taxon>
        <taxon>Metazoa</taxon>
        <taxon>Spiralia</taxon>
        <taxon>Lophotrochozoa</taxon>
        <taxon>Mollusca</taxon>
        <taxon>Bivalvia</taxon>
        <taxon>Autobranchia</taxon>
        <taxon>Pteriomorphia</taxon>
        <taxon>Pectinida</taxon>
        <taxon>Pectinoidea</taxon>
        <taxon>Pectinidae</taxon>
        <taxon>Mizuhopecten</taxon>
    </lineage>
</organism>
<feature type="region of interest" description="Disordered" evidence="1">
    <location>
        <begin position="1"/>
        <end position="25"/>
    </location>
</feature>
<reference evidence="2 3" key="1">
    <citation type="journal article" date="2017" name="Nat. Ecol. Evol.">
        <title>Scallop genome provides insights into evolution of bilaterian karyotype and development.</title>
        <authorList>
            <person name="Wang S."/>
            <person name="Zhang J."/>
            <person name="Jiao W."/>
            <person name="Li J."/>
            <person name="Xun X."/>
            <person name="Sun Y."/>
            <person name="Guo X."/>
            <person name="Huan P."/>
            <person name="Dong B."/>
            <person name="Zhang L."/>
            <person name="Hu X."/>
            <person name="Sun X."/>
            <person name="Wang J."/>
            <person name="Zhao C."/>
            <person name="Wang Y."/>
            <person name="Wang D."/>
            <person name="Huang X."/>
            <person name="Wang R."/>
            <person name="Lv J."/>
            <person name="Li Y."/>
            <person name="Zhang Z."/>
            <person name="Liu B."/>
            <person name="Lu W."/>
            <person name="Hui Y."/>
            <person name="Liang J."/>
            <person name="Zhou Z."/>
            <person name="Hou R."/>
            <person name="Li X."/>
            <person name="Liu Y."/>
            <person name="Li H."/>
            <person name="Ning X."/>
            <person name="Lin Y."/>
            <person name="Zhao L."/>
            <person name="Xing Q."/>
            <person name="Dou J."/>
            <person name="Li Y."/>
            <person name="Mao J."/>
            <person name="Guo H."/>
            <person name="Dou H."/>
            <person name="Li T."/>
            <person name="Mu C."/>
            <person name="Jiang W."/>
            <person name="Fu Q."/>
            <person name="Fu X."/>
            <person name="Miao Y."/>
            <person name="Liu J."/>
            <person name="Yu Q."/>
            <person name="Li R."/>
            <person name="Liao H."/>
            <person name="Li X."/>
            <person name="Kong Y."/>
            <person name="Jiang Z."/>
            <person name="Chourrout D."/>
            <person name="Li R."/>
            <person name="Bao Z."/>
        </authorList>
    </citation>
    <scope>NUCLEOTIDE SEQUENCE [LARGE SCALE GENOMIC DNA]</scope>
    <source>
        <strain evidence="2 3">PY_sf001</strain>
    </source>
</reference>
<evidence type="ECO:0000313" key="2">
    <source>
        <dbReference type="EMBL" id="OWF35409.1"/>
    </source>
</evidence>
<dbReference type="Proteomes" id="UP000242188">
    <property type="component" value="Unassembled WGS sequence"/>
</dbReference>
<comment type="caution">
    <text evidence="2">The sequence shown here is derived from an EMBL/GenBank/DDBJ whole genome shotgun (WGS) entry which is preliminary data.</text>
</comment>
<protein>
    <submittedName>
        <fullName evidence="2">Uncharacterized protein</fullName>
    </submittedName>
</protein>
<keyword evidence="3" id="KW-1185">Reference proteome</keyword>
<proteinExistence type="predicted"/>
<dbReference type="SUPFAM" id="SSF103657">
    <property type="entry name" value="BAR/IMD domain-like"/>
    <property type="match status" value="1"/>
</dbReference>
<dbReference type="AlphaFoldDB" id="A0A210PFZ1"/>
<feature type="compositionally biased region" description="Polar residues" evidence="1">
    <location>
        <begin position="1"/>
        <end position="11"/>
    </location>
</feature>